<keyword evidence="1" id="KW-0812">Transmembrane</keyword>
<sequence>MEHIEFVALYRGKKLNLAYNVKKASKVFCDAFPEHGLSWLMQKFIKLRQNVYLLGFLALMCLLSPWKGLVFIVAIYALCQLGAEKMIRRYIEDNMVSNEKFYQAMIQNQVVFIAKHD</sequence>
<accession>A0A2T4MZM8</accession>
<evidence type="ECO:0000313" key="2">
    <source>
        <dbReference type="EMBL" id="PTH80031.1"/>
    </source>
</evidence>
<dbReference type="AlphaFoldDB" id="A0A2T4MZM8"/>
<comment type="caution">
    <text evidence="2">The sequence shown here is derived from an EMBL/GenBank/DDBJ whole genome shotgun (WGS) entry which is preliminary data.</text>
</comment>
<feature type="transmembrane region" description="Helical" evidence="1">
    <location>
        <begin position="51"/>
        <end position="79"/>
    </location>
</feature>
<dbReference type="EMBL" id="PZKL01000037">
    <property type="protein sequence ID" value="PTH80031.1"/>
    <property type="molecule type" value="Genomic_DNA"/>
</dbReference>
<keyword evidence="1" id="KW-1133">Transmembrane helix</keyword>
<dbReference type="RefSeq" id="WP_107683913.1">
    <property type="nucleotide sequence ID" value="NZ_PZKL01000037.1"/>
</dbReference>
<evidence type="ECO:0000313" key="3">
    <source>
        <dbReference type="Proteomes" id="UP000241986"/>
    </source>
</evidence>
<organism evidence="2 3">
    <name type="scientific">Aeromonas veronii</name>
    <dbReference type="NCBI Taxonomy" id="654"/>
    <lineage>
        <taxon>Bacteria</taxon>
        <taxon>Pseudomonadati</taxon>
        <taxon>Pseudomonadota</taxon>
        <taxon>Gammaproteobacteria</taxon>
        <taxon>Aeromonadales</taxon>
        <taxon>Aeromonadaceae</taxon>
        <taxon>Aeromonas</taxon>
    </lineage>
</organism>
<reference evidence="2 3" key="1">
    <citation type="submission" date="2018-03" db="EMBL/GenBank/DDBJ databases">
        <title>Aeromonas veronii whole genome sequencing and analysis.</title>
        <authorList>
            <person name="Xie H."/>
            <person name="Liu T."/>
            <person name="Wang K."/>
        </authorList>
    </citation>
    <scope>NUCLEOTIDE SEQUENCE [LARGE SCALE GENOMIC DNA]</scope>
    <source>
        <strain evidence="2 3">XH.VA.1</strain>
    </source>
</reference>
<proteinExistence type="predicted"/>
<dbReference type="Proteomes" id="UP000241986">
    <property type="component" value="Unassembled WGS sequence"/>
</dbReference>
<evidence type="ECO:0000256" key="1">
    <source>
        <dbReference type="SAM" id="Phobius"/>
    </source>
</evidence>
<name>A0A2T4MZM8_AERVE</name>
<keyword evidence="1" id="KW-0472">Membrane</keyword>
<gene>
    <name evidence="2" type="ORF">DAA48_15820</name>
</gene>
<protein>
    <submittedName>
        <fullName evidence="2">Uncharacterized protein</fullName>
    </submittedName>
</protein>